<gene>
    <name evidence="7" type="ORF">PMAYCL1PPCAC_32860</name>
    <name evidence="8" type="ORF">PMAYCL1PPCAC_32861</name>
</gene>
<evidence type="ECO:0008006" key="10">
    <source>
        <dbReference type="Google" id="ProtNLM"/>
    </source>
</evidence>
<evidence type="ECO:0000313" key="7">
    <source>
        <dbReference type="EMBL" id="GMR62665.1"/>
    </source>
</evidence>
<dbReference type="EMBL" id="BTRK01000006">
    <property type="protein sequence ID" value="GMR62665.1"/>
    <property type="molecule type" value="Genomic_DNA"/>
</dbReference>
<keyword evidence="4 6" id="KW-1133">Transmembrane helix</keyword>
<dbReference type="PANTHER" id="PTHR22945">
    <property type="entry name" value="SERPENTINE RECEPTOR, CLASS D DELTA"/>
    <property type="match status" value="1"/>
</dbReference>
<comment type="subcellular location">
    <subcellularLocation>
        <location evidence="1">Membrane</location>
        <topology evidence="1">Multi-pass membrane protein</topology>
    </subcellularLocation>
</comment>
<reference evidence="9" key="1">
    <citation type="submission" date="2022-10" db="EMBL/GenBank/DDBJ databases">
        <title>Genome assembly of Pristionchus species.</title>
        <authorList>
            <person name="Yoshida K."/>
            <person name="Sommer R.J."/>
        </authorList>
    </citation>
    <scope>NUCLEOTIDE SEQUENCE [LARGE SCALE GENOMIC DNA]</scope>
    <source>
        <strain evidence="8 9">RS5460</strain>
    </source>
</reference>
<keyword evidence="5 6" id="KW-0472">Membrane</keyword>
<feature type="transmembrane region" description="Helical" evidence="6">
    <location>
        <begin position="7"/>
        <end position="29"/>
    </location>
</feature>
<keyword evidence="9" id="KW-1185">Reference proteome</keyword>
<evidence type="ECO:0000256" key="6">
    <source>
        <dbReference type="SAM" id="Phobius"/>
    </source>
</evidence>
<evidence type="ECO:0000256" key="5">
    <source>
        <dbReference type="ARBA" id="ARBA00023136"/>
    </source>
</evidence>
<evidence type="ECO:0000313" key="8">
    <source>
        <dbReference type="EMBL" id="GMR62666.1"/>
    </source>
</evidence>
<protein>
    <recommendedName>
        <fullName evidence="10">G protein-coupled receptor</fullName>
    </recommendedName>
</protein>
<evidence type="ECO:0000256" key="1">
    <source>
        <dbReference type="ARBA" id="ARBA00004141"/>
    </source>
</evidence>
<accession>A0AAN5DI11</accession>
<comment type="caution">
    <text evidence="7">The sequence shown here is derived from an EMBL/GenBank/DDBJ whole genome shotgun (WGS) entry which is preliminary data.</text>
</comment>
<evidence type="ECO:0000256" key="2">
    <source>
        <dbReference type="ARBA" id="ARBA00009166"/>
    </source>
</evidence>
<evidence type="ECO:0000256" key="3">
    <source>
        <dbReference type="ARBA" id="ARBA00022692"/>
    </source>
</evidence>
<evidence type="ECO:0000313" key="9">
    <source>
        <dbReference type="Proteomes" id="UP001328107"/>
    </source>
</evidence>
<dbReference type="Pfam" id="PF10317">
    <property type="entry name" value="7TM_GPCR_Srd"/>
    <property type="match status" value="1"/>
</dbReference>
<organism evidence="7 9">
    <name type="scientific">Pristionchus mayeri</name>
    <dbReference type="NCBI Taxonomy" id="1317129"/>
    <lineage>
        <taxon>Eukaryota</taxon>
        <taxon>Metazoa</taxon>
        <taxon>Ecdysozoa</taxon>
        <taxon>Nematoda</taxon>
        <taxon>Chromadorea</taxon>
        <taxon>Rhabditida</taxon>
        <taxon>Rhabditina</taxon>
        <taxon>Diplogasteromorpha</taxon>
        <taxon>Diplogasteroidea</taxon>
        <taxon>Neodiplogasteridae</taxon>
        <taxon>Pristionchus</taxon>
    </lineage>
</organism>
<dbReference type="Proteomes" id="UP001328107">
    <property type="component" value="Unassembled WGS sequence"/>
</dbReference>
<dbReference type="GO" id="GO:0016020">
    <property type="term" value="C:membrane"/>
    <property type="evidence" value="ECO:0007669"/>
    <property type="project" value="UniProtKB-SubCell"/>
</dbReference>
<comment type="similarity">
    <text evidence="2">Belongs to the nematode receptor-like protein srd family.</text>
</comment>
<dbReference type="PANTHER" id="PTHR22945:SF40">
    <property type="entry name" value="SERPENTINE RECEPTOR, CLASS D (DELTA)-RELATED"/>
    <property type="match status" value="1"/>
</dbReference>
<evidence type="ECO:0000256" key="4">
    <source>
        <dbReference type="ARBA" id="ARBA00022989"/>
    </source>
</evidence>
<proteinExistence type="inferred from homology"/>
<dbReference type="EMBL" id="BTRK01000006">
    <property type="protein sequence ID" value="GMR62666.1"/>
    <property type="molecule type" value="Genomic_DNA"/>
</dbReference>
<name>A0AAN5DI11_9BILA</name>
<feature type="non-terminal residue" evidence="7">
    <location>
        <position position="1"/>
    </location>
</feature>
<dbReference type="InterPro" id="IPR050920">
    <property type="entry name" value="Nematode_rcpt-like_delta"/>
</dbReference>
<reference evidence="7" key="2">
    <citation type="submission" date="2023-06" db="EMBL/GenBank/DDBJ databases">
        <title>Genome assembly of Pristionchus species.</title>
        <authorList>
            <person name="Yoshida K."/>
            <person name="Sommer R.J."/>
        </authorList>
    </citation>
    <scope>NUCLEOTIDE SEQUENCE</scope>
    <source>
        <strain evidence="7">RS5460</strain>
    </source>
</reference>
<dbReference type="AlphaFoldDB" id="A0AAN5DI11"/>
<sequence length="94" mass="10381">KILTIHAVLPTFVCTCMLALMTAQFYGYHSEDVEGLILDVALLPALANPVLTLIYVRPYRAFVLGLIFNARKRVSVTSNFGDIGTLPKLSLSQR</sequence>
<keyword evidence="3 6" id="KW-0812">Transmembrane</keyword>
<dbReference type="InterPro" id="IPR019421">
    <property type="entry name" value="7TM_GPCR_serpentine_rcpt_Srd"/>
</dbReference>
<feature type="transmembrane region" description="Helical" evidence="6">
    <location>
        <begin position="35"/>
        <end position="56"/>
    </location>
</feature>
<feature type="non-terminal residue" evidence="7">
    <location>
        <position position="94"/>
    </location>
</feature>